<dbReference type="AlphaFoldDB" id="A0AA39KQ74"/>
<evidence type="ECO:0000313" key="1">
    <source>
        <dbReference type="EMBL" id="KAK0169719.1"/>
    </source>
</evidence>
<organism evidence="1 2">
    <name type="scientific">Microctonus aethiopoides</name>
    <dbReference type="NCBI Taxonomy" id="144406"/>
    <lineage>
        <taxon>Eukaryota</taxon>
        <taxon>Metazoa</taxon>
        <taxon>Ecdysozoa</taxon>
        <taxon>Arthropoda</taxon>
        <taxon>Hexapoda</taxon>
        <taxon>Insecta</taxon>
        <taxon>Pterygota</taxon>
        <taxon>Neoptera</taxon>
        <taxon>Endopterygota</taxon>
        <taxon>Hymenoptera</taxon>
        <taxon>Apocrita</taxon>
        <taxon>Ichneumonoidea</taxon>
        <taxon>Braconidae</taxon>
        <taxon>Euphorinae</taxon>
        <taxon>Microctonus</taxon>
    </lineage>
</organism>
<dbReference type="Proteomes" id="UP001168990">
    <property type="component" value="Unassembled WGS sequence"/>
</dbReference>
<proteinExistence type="predicted"/>
<comment type="caution">
    <text evidence="1">The sequence shown here is derived from an EMBL/GenBank/DDBJ whole genome shotgun (WGS) entry which is preliminary data.</text>
</comment>
<accession>A0AA39KQ74</accession>
<gene>
    <name evidence="1" type="ORF">PV328_010363</name>
</gene>
<reference evidence="1" key="1">
    <citation type="journal article" date="2023" name="bioRxiv">
        <title>Scaffold-level genome assemblies of two parasitoid biocontrol wasps reveal the parthenogenesis mechanism and an associated novel virus.</title>
        <authorList>
            <person name="Inwood S."/>
            <person name="Skelly J."/>
            <person name="Guhlin J."/>
            <person name="Harrop T."/>
            <person name="Goldson S."/>
            <person name="Dearden P."/>
        </authorList>
    </citation>
    <scope>NUCLEOTIDE SEQUENCE</scope>
    <source>
        <strain evidence="1">Irish</strain>
        <tissue evidence="1">Whole body</tissue>
    </source>
</reference>
<reference evidence="1" key="2">
    <citation type="submission" date="2023-03" db="EMBL/GenBank/DDBJ databases">
        <authorList>
            <person name="Inwood S.N."/>
            <person name="Skelly J.G."/>
            <person name="Guhlin J."/>
            <person name="Harrop T.W.R."/>
            <person name="Goldson S.G."/>
            <person name="Dearden P.K."/>
        </authorList>
    </citation>
    <scope>NUCLEOTIDE SEQUENCE</scope>
    <source>
        <strain evidence="1">Irish</strain>
        <tissue evidence="1">Whole body</tissue>
    </source>
</reference>
<keyword evidence="2" id="KW-1185">Reference proteome</keyword>
<protein>
    <submittedName>
        <fullName evidence="1">Uncharacterized protein</fullName>
    </submittedName>
</protein>
<name>A0AA39KQ74_9HYME</name>
<dbReference type="EMBL" id="JAQQBS010000004">
    <property type="protein sequence ID" value="KAK0169719.1"/>
    <property type="molecule type" value="Genomic_DNA"/>
</dbReference>
<sequence length="154" mass="17675">MFPEREAKKQLSLTALVSETLSLCTKKAHNAEYDVYMLEQLIEKHLNIADIINDAVNFDQILQKLNQNELADSIIPSLKPLENVISPNLIRRLAMFGIDYALILKTLEQRGTNDTFEILQHKNNGVCQVIKTKKNLQNILNHCQKVICDKQFIQ</sequence>
<evidence type="ECO:0000313" key="2">
    <source>
        <dbReference type="Proteomes" id="UP001168990"/>
    </source>
</evidence>